<feature type="repeat" description="WD" evidence="3">
    <location>
        <begin position="305"/>
        <end position="346"/>
    </location>
</feature>
<evidence type="ECO:0000256" key="4">
    <source>
        <dbReference type="SAM" id="MobiDB-lite"/>
    </source>
</evidence>
<evidence type="ECO:0000256" key="5">
    <source>
        <dbReference type="SAM" id="Phobius"/>
    </source>
</evidence>
<proteinExistence type="predicted"/>
<dbReference type="PANTHER" id="PTHR22847:SF637">
    <property type="entry name" value="WD REPEAT DOMAIN 5B"/>
    <property type="match status" value="1"/>
</dbReference>
<reference evidence="6" key="1">
    <citation type="submission" date="2024-07" db="EMBL/GenBank/DDBJ databases">
        <authorList>
            <person name="Kim Y.J."/>
            <person name="Jeong J.Y."/>
        </authorList>
    </citation>
    <scope>NUCLEOTIDE SEQUENCE</scope>
    <source>
        <strain evidence="6">GIHE-MW2</strain>
    </source>
</reference>
<evidence type="ECO:0000313" key="6">
    <source>
        <dbReference type="EMBL" id="XCM36084.1"/>
    </source>
</evidence>
<dbReference type="CDD" id="cd00200">
    <property type="entry name" value="WD40"/>
    <property type="match status" value="1"/>
</dbReference>
<dbReference type="Gene3D" id="2.130.10.10">
    <property type="entry name" value="YVTN repeat-like/Quinoprotein amine dehydrogenase"/>
    <property type="match status" value="3"/>
</dbReference>
<evidence type="ECO:0000256" key="3">
    <source>
        <dbReference type="PROSITE-ProRule" id="PRU00221"/>
    </source>
</evidence>
<feature type="repeat" description="WD" evidence="3">
    <location>
        <begin position="263"/>
        <end position="304"/>
    </location>
</feature>
<dbReference type="PROSITE" id="PS00678">
    <property type="entry name" value="WD_REPEATS_1"/>
    <property type="match status" value="4"/>
</dbReference>
<feature type="repeat" description="WD" evidence="3">
    <location>
        <begin position="527"/>
        <end position="561"/>
    </location>
</feature>
<dbReference type="Pfam" id="PF00400">
    <property type="entry name" value="WD40"/>
    <property type="match status" value="7"/>
</dbReference>
<feature type="region of interest" description="Disordered" evidence="4">
    <location>
        <begin position="171"/>
        <end position="249"/>
    </location>
</feature>
<evidence type="ECO:0000256" key="2">
    <source>
        <dbReference type="ARBA" id="ARBA00022737"/>
    </source>
</evidence>
<dbReference type="InterPro" id="IPR019775">
    <property type="entry name" value="WD40_repeat_CS"/>
</dbReference>
<dbReference type="PROSITE" id="PS50294">
    <property type="entry name" value="WD_REPEATS_REGION"/>
    <property type="match status" value="7"/>
</dbReference>
<keyword evidence="1 3" id="KW-0853">WD repeat</keyword>
<dbReference type="RefSeq" id="WP_054464143.1">
    <property type="nucleotide sequence ID" value="NZ_CP159837.1"/>
</dbReference>
<organism evidence="6">
    <name type="scientific">Planktothricoides raciborskii GIHE-MW2</name>
    <dbReference type="NCBI Taxonomy" id="2792601"/>
    <lineage>
        <taxon>Bacteria</taxon>
        <taxon>Bacillati</taxon>
        <taxon>Cyanobacteriota</taxon>
        <taxon>Cyanophyceae</taxon>
        <taxon>Oscillatoriophycideae</taxon>
        <taxon>Oscillatoriales</taxon>
        <taxon>Oscillatoriaceae</taxon>
        <taxon>Planktothricoides</taxon>
    </lineage>
</organism>
<dbReference type="AlphaFoldDB" id="A0AAU8JBG2"/>
<protein>
    <submittedName>
        <fullName evidence="6">WD40 repeat domain-containing protein</fullName>
    </submittedName>
</protein>
<feature type="repeat" description="WD" evidence="3">
    <location>
        <begin position="431"/>
        <end position="472"/>
    </location>
</feature>
<keyword evidence="5" id="KW-0472">Membrane</keyword>
<dbReference type="EMBL" id="CP159837">
    <property type="protein sequence ID" value="XCM36084.1"/>
    <property type="molecule type" value="Genomic_DNA"/>
</dbReference>
<feature type="compositionally biased region" description="Low complexity" evidence="4">
    <location>
        <begin position="178"/>
        <end position="205"/>
    </location>
</feature>
<sequence length="561" mass="60249">MLNNRNWLESAEYVSLIGSVIGSIVAIFSGNAIYATVPLCFSLIFNTINRSRFEVGVRRNSISINRIQRQVKEELSLSLEQRSPSPGANAMPSSLGQKLLDQARRQKATATGENSTPSVQNDPQIQKQIEELKEQYANLLESINRVINYLNSNGLVGRVERLEQAIAERMIKSPSPMTSDSSRAAPATPSAAPATPSAAPATQTAKTGEHKPPDSNIPPPDQPQKSNETASKTRQQNNSPVLPKFLSPETTPMPQTWKYIQSLSGHLDWVKSIAISPASTQLVSGSLDSKIKLWNLVTGQIEATLDYHDRGVFAVAISPDGTTLASTSWDKTIKLWELPSGDLIDTLTGHSGSVRSAVFTHDSHTLISCSFDETIKLWDVRKGQLIKTLTDYSAAVYSLALHPNGKTLATGSSDGNIILWNLATNSEIAILSSSLDVVESLIITPNGRTLISGNGDGSIQLWQLNEAELLSDHPSVAVASLQNTLTVHTGEVTALAIAPDGESFASASADGTVKIWHLDTLQLLSSLPADSGAVMSLAISPDGKFLATGMAEGSIKIWQRA</sequence>
<dbReference type="InterPro" id="IPR015943">
    <property type="entry name" value="WD40/YVTN_repeat-like_dom_sf"/>
</dbReference>
<feature type="repeat" description="WD" evidence="3">
    <location>
        <begin position="485"/>
        <end position="526"/>
    </location>
</feature>
<feature type="repeat" description="WD" evidence="3">
    <location>
        <begin position="347"/>
        <end position="388"/>
    </location>
</feature>
<feature type="compositionally biased region" description="Polar residues" evidence="4">
    <location>
        <begin position="108"/>
        <end position="123"/>
    </location>
</feature>
<keyword evidence="5" id="KW-0812">Transmembrane</keyword>
<evidence type="ECO:0000256" key="1">
    <source>
        <dbReference type="ARBA" id="ARBA00022574"/>
    </source>
</evidence>
<dbReference type="PROSITE" id="PS50082">
    <property type="entry name" value="WD_REPEATS_2"/>
    <property type="match status" value="7"/>
</dbReference>
<keyword evidence="5" id="KW-1133">Transmembrane helix</keyword>
<dbReference type="SUPFAM" id="SSF50978">
    <property type="entry name" value="WD40 repeat-like"/>
    <property type="match status" value="1"/>
</dbReference>
<dbReference type="InterPro" id="IPR001680">
    <property type="entry name" value="WD40_rpt"/>
</dbReference>
<dbReference type="InterPro" id="IPR036322">
    <property type="entry name" value="WD40_repeat_dom_sf"/>
</dbReference>
<dbReference type="PRINTS" id="PR00320">
    <property type="entry name" value="GPROTEINBRPT"/>
</dbReference>
<gene>
    <name evidence="6" type="ORF">ABWT76_004817</name>
</gene>
<keyword evidence="2" id="KW-0677">Repeat</keyword>
<accession>A0AAU8JBG2</accession>
<dbReference type="PANTHER" id="PTHR22847">
    <property type="entry name" value="WD40 REPEAT PROTEIN"/>
    <property type="match status" value="1"/>
</dbReference>
<dbReference type="InterPro" id="IPR020472">
    <property type="entry name" value="WD40_PAC1"/>
</dbReference>
<feature type="region of interest" description="Disordered" evidence="4">
    <location>
        <begin position="101"/>
        <end position="123"/>
    </location>
</feature>
<name>A0AAU8JBG2_9CYAN</name>
<dbReference type="SMART" id="SM00320">
    <property type="entry name" value="WD40"/>
    <property type="match status" value="7"/>
</dbReference>
<feature type="transmembrane region" description="Helical" evidence="5">
    <location>
        <begin position="20"/>
        <end position="45"/>
    </location>
</feature>
<feature type="compositionally biased region" description="Polar residues" evidence="4">
    <location>
        <begin position="225"/>
        <end position="240"/>
    </location>
</feature>
<feature type="repeat" description="WD" evidence="3">
    <location>
        <begin position="389"/>
        <end position="430"/>
    </location>
</feature>